<feature type="active site" description="Proton donor/acceptor" evidence="3">
    <location>
        <position position="836"/>
    </location>
</feature>
<feature type="domain" description="HIRAN" evidence="7">
    <location>
        <begin position="546"/>
        <end position="671"/>
    </location>
</feature>
<evidence type="ECO:0000256" key="1">
    <source>
        <dbReference type="ARBA" id="ARBA00022723"/>
    </source>
</evidence>
<comment type="caution">
    <text evidence="8">The sequence shown here is derived from an EMBL/GenBank/DDBJ whole genome shotgun (WGS) entry which is preliminary data.</text>
</comment>
<dbReference type="AlphaFoldDB" id="A0AAD8HCB1"/>
<dbReference type="Gene3D" id="2.60.200.20">
    <property type="match status" value="1"/>
</dbReference>
<dbReference type="GO" id="GO:0008081">
    <property type="term" value="F:phosphoric diester hydrolase activity"/>
    <property type="evidence" value="ECO:0007669"/>
    <property type="project" value="InterPro"/>
</dbReference>
<name>A0AAD8HCB1_9APIA</name>
<keyword evidence="2" id="KW-0378">Hydrolase</keyword>
<reference evidence="8" key="2">
    <citation type="submission" date="2023-05" db="EMBL/GenBank/DDBJ databases">
        <authorList>
            <person name="Schelkunov M.I."/>
        </authorList>
    </citation>
    <scope>NUCLEOTIDE SEQUENCE</scope>
    <source>
        <strain evidence="8">Hsosn_3</strain>
        <tissue evidence="8">Leaf</tissue>
    </source>
</reference>
<feature type="compositionally biased region" description="Acidic residues" evidence="6">
    <location>
        <begin position="968"/>
        <end position="983"/>
    </location>
</feature>
<dbReference type="SUPFAM" id="SSF49879">
    <property type="entry name" value="SMAD/FHA domain"/>
    <property type="match status" value="1"/>
</dbReference>
<keyword evidence="1" id="KW-0479">Metal-binding</keyword>
<feature type="non-terminal residue" evidence="8">
    <location>
        <position position="1"/>
    </location>
</feature>
<evidence type="ECO:0000313" key="8">
    <source>
        <dbReference type="EMBL" id="KAK1363938.1"/>
    </source>
</evidence>
<dbReference type="CDD" id="cd09122">
    <property type="entry name" value="PLDc_Tdp1_1"/>
    <property type="match status" value="1"/>
</dbReference>
<feature type="binding site" evidence="4">
    <location>
        <position position="838"/>
    </location>
    <ligand>
        <name>substrate</name>
    </ligand>
</feature>
<feature type="binding site" evidence="4">
    <location>
        <position position="407"/>
    </location>
    <ligand>
        <name>substrate</name>
    </ligand>
</feature>
<dbReference type="Pfam" id="PF06087">
    <property type="entry name" value="Tyr-DNA_phospho"/>
    <property type="match status" value="2"/>
</dbReference>
<evidence type="ECO:0000256" key="2">
    <source>
        <dbReference type="ARBA" id="ARBA00022801"/>
    </source>
</evidence>
<dbReference type="GO" id="GO:0003676">
    <property type="term" value="F:nucleic acid binding"/>
    <property type="evidence" value="ECO:0007669"/>
    <property type="project" value="InterPro"/>
</dbReference>
<dbReference type="Gene3D" id="3.30.870.10">
    <property type="entry name" value="Endonuclease Chain A"/>
    <property type="match status" value="2"/>
</dbReference>
<dbReference type="GO" id="GO:0005634">
    <property type="term" value="C:nucleus"/>
    <property type="evidence" value="ECO:0007669"/>
    <property type="project" value="InterPro"/>
</dbReference>
<feature type="site" description="Interaction with DNA" evidence="5">
    <location>
        <position position="864"/>
    </location>
</feature>
<dbReference type="InterPro" id="IPR010347">
    <property type="entry name" value="Tdp1"/>
</dbReference>
<keyword evidence="9" id="KW-1185">Reference proteome</keyword>
<dbReference type="Proteomes" id="UP001237642">
    <property type="component" value="Unassembled WGS sequence"/>
</dbReference>
<evidence type="ECO:0000256" key="5">
    <source>
        <dbReference type="PIRSR" id="PIRSR610347-3"/>
    </source>
</evidence>
<dbReference type="InterPro" id="IPR008984">
    <property type="entry name" value="SMAD_FHA_dom_sf"/>
</dbReference>
<dbReference type="CDD" id="cd09123">
    <property type="entry name" value="PLDc_Tdp1_2"/>
    <property type="match status" value="1"/>
</dbReference>
<evidence type="ECO:0000256" key="6">
    <source>
        <dbReference type="SAM" id="MobiDB-lite"/>
    </source>
</evidence>
<evidence type="ECO:0000256" key="4">
    <source>
        <dbReference type="PIRSR" id="PIRSR610347-2"/>
    </source>
</evidence>
<evidence type="ECO:0000259" key="7">
    <source>
        <dbReference type="SMART" id="SM00910"/>
    </source>
</evidence>
<evidence type="ECO:0000256" key="3">
    <source>
        <dbReference type="PIRSR" id="PIRSR610347-1"/>
    </source>
</evidence>
<dbReference type="SUPFAM" id="SSF56024">
    <property type="entry name" value="Phospholipase D/nuclease"/>
    <property type="match status" value="2"/>
</dbReference>
<reference evidence="8" key="1">
    <citation type="submission" date="2023-02" db="EMBL/GenBank/DDBJ databases">
        <title>Genome of toxic invasive species Heracleum sosnowskyi carries increased number of genes despite the absence of recent whole-genome duplications.</title>
        <authorList>
            <person name="Schelkunov M."/>
            <person name="Shtratnikova V."/>
            <person name="Makarenko M."/>
            <person name="Klepikova A."/>
            <person name="Omelchenko D."/>
            <person name="Novikova G."/>
            <person name="Obukhova E."/>
            <person name="Bogdanov V."/>
            <person name="Penin A."/>
            <person name="Logacheva M."/>
        </authorList>
    </citation>
    <scope>NUCLEOTIDE SEQUENCE</scope>
    <source>
        <strain evidence="8">Hsosn_3</strain>
        <tissue evidence="8">Leaf</tissue>
    </source>
</reference>
<dbReference type="SMART" id="SM00910">
    <property type="entry name" value="HIRAN"/>
    <property type="match status" value="1"/>
</dbReference>
<organism evidence="8 9">
    <name type="scientific">Heracleum sosnowskyi</name>
    <dbReference type="NCBI Taxonomy" id="360622"/>
    <lineage>
        <taxon>Eukaryota</taxon>
        <taxon>Viridiplantae</taxon>
        <taxon>Streptophyta</taxon>
        <taxon>Embryophyta</taxon>
        <taxon>Tracheophyta</taxon>
        <taxon>Spermatophyta</taxon>
        <taxon>Magnoliopsida</taxon>
        <taxon>eudicotyledons</taxon>
        <taxon>Gunneridae</taxon>
        <taxon>Pentapetalae</taxon>
        <taxon>asterids</taxon>
        <taxon>campanulids</taxon>
        <taxon>Apiales</taxon>
        <taxon>Apiaceae</taxon>
        <taxon>Apioideae</taxon>
        <taxon>apioid superclade</taxon>
        <taxon>Tordylieae</taxon>
        <taxon>Tordyliinae</taxon>
        <taxon>Heracleum</taxon>
    </lineage>
</organism>
<evidence type="ECO:0000313" key="9">
    <source>
        <dbReference type="Proteomes" id="UP001237642"/>
    </source>
</evidence>
<sequence>VRVSLNGVFVNGIRVGRGEVVEVRAGDEVSVVCGDEGGGCSLGRRIGFVVERVVFVEEVVDGNDCGFREGIVSRGDVLLRKCREMLKEDLMLCNDKRRSRFVCRDVENDNLELVLSNVGENRVIGSTEVQDGAVVSTEELVRGNGVFIDNEFNRNLDGVGQLNSYLNHREVNCEPECCQVIGKNSQKMNRGKATVDCNLSNYALKTSLSLNISPKDALMVSEVECDPDCPTNNIENLQIMEATRVHSENGMANGKSAAVSAGCEVKMDGTVPNCILEKNRKGLSVPPPGKKFYLNRLHFMSHGSSEHENVVSLPELLYPVKTVVRLFITTFTSNISWFLSYCEIPTHLPVTIACHNAGKCWSPSLDDRMSVPFSDYPNLVVVYPPFPEAIAFGQDHKKLGIACHHPKLIVLQREDNIRVIITSANLVPKQWLFVTNTVWWQDFPRLSTPDSISLFTQSTEGEVNQDTRSDFAAQLAKFMATLIADVPNQAHWIMELTKYDFRGAVGHLVASIPGIHSPKIPCILDYRYSLNGASSYVSGSCGMKLLGSIEASVVGLSHLFRAAADSSGSQLKRLAVFLGKCHENAYGMSEIVLRRNLNIPADANAVAVLIPNPDKTNEGDCIQLGFLPRNIAKWAAPLSDAGLFSFSAYIYRKDVLASALEGTNKKVTLILYVSQGPSFMGMSGVTQPLLVSAICSLVASIQRSSGLWRLQEVLGHYKWPETFETDFMFGSSSTGSINAQFLAAFSAAAGKRSLQFSESEESDPDWGCWSISQELRHPSIKIIYPTIERVKSASCGILASKYLLCFSQKTWLRLRNVGILHDSIPNPIERVGHPMHVKVGMRRFQSKTNASSCGWVYCGSHNFSAAAWGRPISNIRSGVVGRTNAALGSRLHISNYEVGVVFIVPPPDALNNVNKTKESLDDIVLPFLIPAPKYKANDRPATAKAMREALAELTELEKQKYAQVEILEESEEEMPDEDEEVTESTDYVPVEKEDDNIYAEQLWSQASQSC</sequence>
<accession>A0AAD8HCB1</accession>
<dbReference type="GO" id="GO:0016818">
    <property type="term" value="F:hydrolase activity, acting on acid anhydrides, in phosphorus-containing anhydrides"/>
    <property type="evidence" value="ECO:0007669"/>
    <property type="project" value="InterPro"/>
</dbReference>
<dbReference type="PANTHER" id="PTHR12415:SF3">
    <property type="entry name" value="OS04G0403400 PROTEIN"/>
    <property type="match status" value="1"/>
</dbReference>
<dbReference type="EMBL" id="JAUIZM010000009">
    <property type="protein sequence ID" value="KAK1363938.1"/>
    <property type="molecule type" value="Genomic_DNA"/>
</dbReference>
<feature type="region of interest" description="Disordered" evidence="6">
    <location>
        <begin position="968"/>
        <end position="991"/>
    </location>
</feature>
<dbReference type="Pfam" id="PF08797">
    <property type="entry name" value="HIRAN"/>
    <property type="match status" value="1"/>
</dbReference>
<dbReference type="GO" id="GO:0006281">
    <property type="term" value="P:DNA repair"/>
    <property type="evidence" value="ECO:0007669"/>
    <property type="project" value="InterPro"/>
</dbReference>
<feature type="active site" description="Nucleophile" evidence="3">
    <location>
        <position position="405"/>
    </location>
</feature>
<protein>
    <submittedName>
        <fullName evidence="8">FHA domain-containing protein</fullName>
    </submittedName>
</protein>
<dbReference type="GO" id="GO:0008270">
    <property type="term" value="F:zinc ion binding"/>
    <property type="evidence" value="ECO:0007669"/>
    <property type="project" value="InterPro"/>
</dbReference>
<dbReference type="PANTHER" id="PTHR12415">
    <property type="entry name" value="TYROSYL-DNA PHOSPHODIESTERASE 1"/>
    <property type="match status" value="1"/>
</dbReference>
<gene>
    <name evidence="8" type="ORF">POM88_039499</name>
</gene>
<dbReference type="InterPro" id="IPR014905">
    <property type="entry name" value="HIRAN"/>
</dbReference>
<proteinExistence type="predicted"/>
<dbReference type="Gene3D" id="3.30.70.2330">
    <property type="match status" value="1"/>
</dbReference>